<dbReference type="EMBL" id="LNQE01000946">
    <property type="protein sequence ID" value="KUG22657.1"/>
    <property type="molecule type" value="Genomic_DNA"/>
</dbReference>
<evidence type="ECO:0000256" key="7">
    <source>
        <dbReference type="ARBA" id="ARBA00023136"/>
    </source>
</evidence>
<dbReference type="PANTHER" id="PTHR30071:SF1">
    <property type="entry name" value="CYTOCHROME B_B6 PROTEIN-RELATED"/>
    <property type="match status" value="1"/>
</dbReference>
<feature type="domain" description="Cytochrome c assembly protein" evidence="9">
    <location>
        <begin position="69"/>
        <end position="277"/>
    </location>
</feature>
<keyword evidence="7 8" id="KW-0472">Membrane</keyword>
<dbReference type="AlphaFoldDB" id="A0A0W8FPH0"/>
<keyword evidence="5 8" id="KW-1133">Transmembrane helix</keyword>
<dbReference type="InterPro" id="IPR003557">
    <property type="entry name" value="Cyt_c_biogenesis_CcmC"/>
</dbReference>
<dbReference type="InterPro" id="IPR002541">
    <property type="entry name" value="Cyt_c_assembly"/>
</dbReference>
<feature type="transmembrane region" description="Helical" evidence="8">
    <location>
        <begin position="182"/>
        <end position="206"/>
    </location>
</feature>
<organism evidence="10">
    <name type="scientific">hydrocarbon metagenome</name>
    <dbReference type="NCBI Taxonomy" id="938273"/>
    <lineage>
        <taxon>unclassified sequences</taxon>
        <taxon>metagenomes</taxon>
        <taxon>ecological metagenomes</taxon>
    </lineage>
</organism>
<dbReference type="GO" id="GO:0017004">
    <property type="term" value="P:cytochrome complex assembly"/>
    <property type="evidence" value="ECO:0007669"/>
    <property type="project" value="UniProtKB-KW"/>
</dbReference>
<keyword evidence="3 8" id="KW-0812">Transmembrane</keyword>
<feature type="transmembrane region" description="Helical" evidence="8">
    <location>
        <begin position="6"/>
        <end position="23"/>
    </location>
</feature>
<comment type="similarity">
    <text evidence="2">Belongs to the CcmC/CycZ/HelC family.</text>
</comment>
<evidence type="ECO:0000256" key="4">
    <source>
        <dbReference type="ARBA" id="ARBA00022748"/>
    </source>
</evidence>
<feature type="transmembrane region" description="Helical" evidence="8">
    <location>
        <begin position="98"/>
        <end position="115"/>
    </location>
</feature>
<comment type="subcellular location">
    <subcellularLocation>
        <location evidence="1">Membrane</location>
        <topology evidence="1">Multi-pass membrane protein</topology>
    </subcellularLocation>
</comment>
<reference evidence="10" key="1">
    <citation type="journal article" date="2015" name="Proc. Natl. Acad. Sci. U.S.A.">
        <title>Networks of energetic and metabolic interactions define dynamics in microbial communities.</title>
        <authorList>
            <person name="Embree M."/>
            <person name="Liu J.K."/>
            <person name="Al-Bassam M.M."/>
            <person name="Zengler K."/>
        </authorList>
    </citation>
    <scope>NUCLEOTIDE SEQUENCE</scope>
</reference>
<evidence type="ECO:0000259" key="9">
    <source>
        <dbReference type="Pfam" id="PF01578"/>
    </source>
</evidence>
<dbReference type="PANTHER" id="PTHR30071">
    <property type="entry name" value="HEME EXPORTER PROTEIN C"/>
    <property type="match status" value="1"/>
</dbReference>
<feature type="transmembrane region" description="Helical" evidence="8">
    <location>
        <begin position="252"/>
        <end position="273"/>
    </location>
</feature>
<evidence type="ECO:0000256" key="2">
    <source>
        <dbReference type="ARBA" id="ARBA00005840"/>
    </source>
</evidence>
<feature type="transmembrane region" description="Helical" evidence="8">
    <location>
        <begin position="35"/>
        <end position="55"/>
    </location>
</feature>
<name>A0A0W8FPH0_9ZZZZ</name>
<dbReference type="GO" id="GO:0005886">
    <property type="term" value="C:plasma membrane"/>
    <property type="evidence" value="ECO:0007669"/>
    <property type="project" value="TreeGrafter"/>
</dbReference>
<dbReference type="GO" id="GO:0015232">
    <property type="term" value="F:heme transmembrane transporter activity"/>
    <property type="evidence" value="ECO:0007669"/>
    <property type="project" value="InterPro"/>
</dbReference>
<evidence type="ECO:0000256" key="6">
    <source>
        <dbReference type="ARBA" id="ARBA00023078"/>
    </source>
</evidence>
<dbReference type="InterPro" id="IPR017562">
    <property type="entry name" value="Cyt_c_biogenesis_CcsA"/>
</dbReference>
<feature type="transmembrane region" description="Helical" evidence="8">
    <location>
        <begin position="226"/>
        <end position="245"/>
    </location>
</feature>
<feature type="transmembrane region" description="Helical" evidence="8">
    <location>
        <begin position="135"/>
        <end position="161"/>
    </location>
</feature>
<keyword evidence="6" id="KW-0793">Thylakoid</keyword>
<proteinExistence type="inferred from homology"/>
<accession>A0A0W8FPH0</accession>
<dbReference type="GO" id="GO:0020037">
    <property type="term" value="F:heme binding"/>
    <property type="evidence" value="ECO:0007669"/>
    <property type="project" value="InterPro"/>
</dbReference>
<gene>
    <name evidence="10" type="ORF">ASZ90_007552</name>
</gene>
<evidence type="ECO:0000256" key="5">
    <source>
        <dbReference type="ARBA" id="ARBA00022989"/>
    </source>
</evidence>
<sequence>MSHTLILSGVTFVYFVSFVLYLLRWITATESCGRAASCFTWVGFTAQTIALLLRWKTSYDLGIGHVPLANLYESLIFFSWAIILIYLIIEWRMKNKMIGVFVVSVAFLAMAYASIAPGINNRIEPLIPALQSNWLATHVVTCFMGYAAFTAAFGCGLIYLLKNMEKDDAGKPRGFLGKLPALTMLDTLIYQSTALGFVFLTVGIMTGSIWAHDAWGSYWSWDPKETWSLITWLIYAIMLHSRHVLGWRGKRVAILALVGFACVLFTYLGVNYLPGLHSYLRA</sequence>
<feature type="transmembrane region" description="Helical" evidence="8">
    <location>
        <begin position="75"/>
        <end position="91"/>
    </location>
</feature>
<dbReference type="Pfam" id="PF01578">
    <property type="entry name" value="Cytochrom_C_asm"/>
    <property type="match status" value="1"/>
</dbReference>
<dbReference type="PRINTS" id="PR01386">
    <property type="entry name" value="CCMCBIOGNSIS"/>
</dbReference>
<comment type="caution">
    <text evidence="10">The sequence shown here is derived from an EMBL/GenBank/DDBJ whole genome shotgun (WGS) entry which is preliminary data.</text>
</comment>
<evidence type="ECO:0000256" key="1">
    <source>
        <dbReference type="ARBA" id="ARBA00004141"/>
    </source>
</evidence>
<dbReference type="NCBIfam" id="TIGR03144">
    <property type="entry name" value="cytochr_II_ccsB"/>
    <property type="match status" value="1"/>
</dbReference>
<dbReference type="InterPro" id="IPR045062">
    <property type="entry name" value="Cyt_c_biogenesis_CcsA/CcmC"/>
</dbReference>
<protein>
    <recommendedName>
        <fullName evidence="9">Cytochrome c assembly protein domain-containing protein</fullName>
    </recommendedName>
</protein>
<keyword evidence="4" id="KW-0201">Cytochrome c-type biogenesis</keyword>
<evidence type="ECO:0000313" key="10">
    <source>
        <dbReference type="EMBL" id="KUG22657.1"/>
    </source>
</evidence>
<evidence type="ECO:0000256" key="8">
    <source>
        <dbReference type="SAM" id="Phobius"/>
    </source>
</evidence>
<evidence type="ECO:0000256" key="3">
    <source>
        <dbReference type="ARBA" id="ARBA00022692"/>
    </source>
</evidence>